<evidence type="ECO:0000313" key="3">
    <source>
        <dbReference type="EMBL" id="KYP58766.1"/>
    </source>
</evidence>
<keyword evidence="4" id="KW-1185">Reference proteome</keyword>
<accession>A0A151SVF9</accession>
<sequence length="54" mass="6464">MYLVNYTRPDTTFIVNLLAIYSSSPTRRHWNEVKQIHRYLRGTMDMGLLYSKVL</sequence>
<gene>
    <name evidence="1" type="ORF">KK1_014177</name>
    <name evidence="2" type="ORF">KK1_014187</name>
    <name evidence="3" type="ORF">KK1_014188</name>
</gene>
<dbReference type="Gramene" id="C.cajan_13755.t">
    <property type="protein sequence ID" value="C.cajan_13755.t.cds1"/>
    <property type="gene ID" value="C.cajan_13755"/>
</dbReference>
<dbReference type="EMBL" id="CM003612">
    <property type="protein sequence ID" value="KYP58756.1"/>
    <property type="molecule type" value="Genomic_DNA"/>
</dbReference>
<dbReference type="EMBL" id="CM003612">
    <property type="protein sequence ID" value="KYP58766.1"/>
    <property type="molecule type" value="Genomic_DNA"/>
</dbReference>
<protein>
    <submittedName>
        <fullName evidence="3">Copia protein</fullName>
    </submittedName>
</protein>
<name>A0A151SVF9_CAJCA</name>
<dbReference type="Proteomes" id="UP000075243">
    <property type="component" value="Chromosome 10"/>
</dbReference>
<proteinExistence type="predicted"/>
<dbReference type="AlphaFoldDB" id="A0A151SVF9"/>
<evidence type="ECO:0000313" key="4">
    <source>
        <dbReference type="Proteomes" id="UP000075243"/>
    </source>
</evidence>
<reference evidence="3 4" key="1">
    <citation type="journal article" date="2012" name="Nat. Biotechnol.">
        <title>Draft genome sequence of pigeonpea (Cajanus cajan), an orphan legume crop of resource-poor farmers.</title>
        <authorList>
            <person name="Varshney R.K."/>
            <person name="Chen W."/>
            <person name="Li Y."/>
            <person name="Bharti A.K."/>
            <person name="Saxena R.K."/>
            <person name="Schlueter J.A."/>
            <person name="Donoghue M.T."/>
            <person name="Azam S."/>
            <person name="Fan G."/>
            <person name="Whaley A.M."/>
            <person name="Farmer A.D."/>
            <person name="Sheridan J."/>
            <person name="Iwata A."/>
            <person name="Tuteja R."/>
            <person name="Penmetsa R.V."/>
            <person name="Wu W."/>
            <person name="Upadhyaya H.D."/>
            <person name="Yang S.P."/>
            <person name="Shah T."/>
            <person name="Saxena K.B."/>
            <person name="Michael T."/>
            <person name="McCombie W.R."/>
            <person name="Yang B."/>
            <person name="Zhang G."/>
            <person name="Yang H."/>
            <person name="Wang J."/>
            <person name="Spillane C."/>
            <person name="Cook D.R."/>
            <person name="May G.D."/>
            <person name="Xu X."/>
            <person name="Jackson S.A."/>
        </authorList>
    </citation>
    <scope>NUCLEOTIDE SEQUENCE [LARGE SCALE GENOMIC DNA]</scope>
    <source>
        <strain evidence="4">cv. Asha</strain>
    </source>
</reference>
<evidence type="ECO:0000313" key="2">
    <source>
        <dbReference type="EMBL" id="KYP58765.1"/>
    </source>
</evidence>
<evidence type="ECO:0000313" key="1">
    <source>
        <dbReference type="EMBL" id="KYP58756.1"/>
    </source>
</evidence>
<dbReference type="EMBL" id="CM003612">
    <property type="protein sequence ID" value="KYP58765.1"/>
    <property type="molecule type" value="Genomic_DNA"/>
</dbReference>
<dbReference type="Gramene" id="C.cajan_13765.t">
    <property type="protein sequence ID" value="C.cajan_13765.t.cds1"/>
    <property type="gene ID" value="C.cajan_13765"/>
</dbReference>
<organism evidence="3 4">
    <name type="scientific">Cajanus cajan</name>
    <name type="common">Pigeon pea</name>
    <name type="synonym">Cajanus indicus</name>
    <dbReference type="NCBI Taxonomy" id="3821"/>
    <lineage>
        <taxon>Eukaryota</taxon>
        <taxon>Viridiplantae</taxon>
        <taxon>Streptophyta</taxon>
        <taxon>Embryophyta</taxon>
        <taxon>Tracheophyta</taxon>
        <taxon>Spermatophyta</taxon>
        <taxon>Magnoliopsida</taxon>
        <taxon>eudicotyledons</taxon>
        <taxon>Gunneridae</taxon>
        <taxon>Pentapetalae</taxon>
        <taxon>rosids</taxon>
        <taxon>fabids</taxon>
        <taxon>Fabales</taxon>
        <taxon>Fabaceae</taxon>
        <taxon>Papilionoideae</taxon>
        <taxon>50 kb inversion clade</taxon>
        <taxon>NPAAA clade</taxon>
        <taxon>indigoferoid/millettioid clade</taxon>
        <taxon>Phaseoleae</taxon>
        <taxon>Cajanus</taxon>
    </lineage>
</organism>
<dbReference type="Gramene" id="C.cajan_13764.t">
    <property type="protein sequence ID" value="C.cajan_13764.t.cds1"/>
    <property type="gene ID" value="C.cajan_13764"/>
</dbReference>